<sequence length="42" mass="4624">MLKGGFKRRRSTSPKIVARSKCPVKKEKAYSITGRGGEETAN</sequence>
<protein>
    <submittedName>
        <fullName evidence="2">Uncharacterized protein</fullName>
    </submittedName>
</protein>
<dbReference type="Proteomes" id="UP001054252">
    <property type="component" value="Unassembled WGS sequence"/>
</dbReference>
<keyword evidence="3" id="KW-1185">Reference proteome</keyword>
<comment type="caution">
    <text evidence="2">The sequence shown here is derived from an EMBL/GenBank/DDBJ whole genome shotgun (WGS) entry which is preliminary data.</text>
</comment>
<reference evidence="2 3" key="1">
    <citation type="journal article" date="2021" name="Commun. Biol.">
        <title>The genome of Shorea leprosula (Dipterocarpaceae) highlights the ecological relevance of drought in aseasonal tropical rainforests.</title>
        <authorList>
            <person name="Ng K.K.S."/>
            <person name="Kobayashi M.J."/>
            <person name="Fawcett J.A."/>
            <person name="Hatakeyama M."/>
            <person name="Paape T."/>
            <person name="Ng C.H."/>
            <person name="Ang C.C."/>
            <person name="Tnah L.H."/>
            <person name="Lee C.T."/>
            <person name="Nishiyama T."/>
            <person name="Sese J."/>
            <person name="O'Brien M.J."/>
            <person name="Copetti D."/>
            <person name="Mohd Noor M.I."/>
            <person name="Ong R.C."/>
            <person name="Putra M."/>
            <person name="Sireger I.Z."/>
            <person name="Indrioko S."/>
            <person name="Kosugi Y."/>
            <person name="Izuno A."/>
            <person name="Isagi Y."/>
            <person name="Lee S.L."/>
            <person name="Shimizu K.K."/>
        </authorList>
    </citation>
    <scope>NUCLEOTIDE SEQUENCE [LARGE SCALE GENOMIC DNA]</scope>
    <source>
        <strain evidence="2">214</strain>
    </source>
</reference>
<evidence type="ECO:0000313" key="3">
    <source>
        <dbReference type="Proteomes" id="UP001054252"/>
    </source>
</evidence>
<feature type="compositionally biased region" description="Basic residues" evidence="1">
    <location>
        <begin position="1"/>
        <end position="12"/>
    </location>
</feature>
<proteinExistence type="predicted"/>
<evidence type="ECO:0000313" key="2">
    <source>
        <dbReference type="EMBL" id="GKV13082.1"/>
    </source>
</evidence>
<dbReference type="EMBL" id="BPVZ01000037">
    <property type="protein sequence ID" value="GKV13082.1"/>
    <property type="molecule type" value="Genomic_DNA"/>
</dbReference>
<name>A0AAV5JND7_9ROSI</name>
<accession>A0AAV5JND7</accession>
<gene>
    <name evidence="2" type="ORF">SLEP1_g24149</name>
</gene>
<feature type="region of interest" description="Disordered" evidence="1">
    <location>
        <begin position="1"/>
        <end position="22"/>
    </location>
</feature>
<organism evidence="2 3">
    <name type="scientific">Rubroshorea leprosula</name>
    <dbReference type="NCBI Taxonomy" id="152421"/>
    <lineage>
        <taxon>Eukaryota</taxon>
        <taxon>Viridiplantae</taxon>
        <taxon>Streptophyta</taxon>
        <taxon>Embryophyta</taxon>
        <taxon>Tracheophyta</taxon>
        <taxon>Spermatophyta</taxon>
        <taxon>Magnoliopsida</taxon>
        <taxon>eudicotyledons</taxon>
        <taxon>Gunneridae</taxon>
        <taxon>Pentapetalae</taxon>
        <taxon>rosids</taxon>
        <taxon>malvids</taxon>
        <taxon>Malvales</taxon>
        <taxon>Dipterocarpaceae</taxon>
        <taxon>Rubroshorea</taxon>
    </lineage>
</organism>
<evidence type="ECO:0000256" key="1">
    <source>
        <dbReference type="SAM" id="MobiDB-lite"/>
    </source>
</evidence>
<dbReference type="AlphaFoldDB" id="A0AAV5JND7"/>